<dbReference type="OMA" id="FMPDQRV"/>
<feature type="domain" description="Centromere protein J C-terminal" evidence="4">
    <location>
        <begin position="523"/>
        <end position="549"/>
    </location>
</feature>
<dbReference type="Proteomes" id="UP000594220">
    <property type="component" value="Unplaced"/>
</dbReference>
<feature type="coiled-coil region" evidence="2">
    <location>
        <begin position="44"/>
        <end position="71"/>
    </location>
</feature>
<dbReference type="GO" id="GO:0061511">
    <property type="term" value="P:centriole elongation"/>
    <property type="evidence" value="ECO:0007669"/>
    <property type="project" value="TreeGrafter"/>
</dbReference>
<comment type="similarity">
    <text evidence="1">Belongs to the TCP10 family.</text>
</comment>
<dbReference type="GO" id="GO:0005813">
    <property type="term" value="C:centrosome"/>
    <property type="evidence" value="ECO:0007669"/>
    <property type="project" value="TreeGrafter"/>
</dbReference>
<dbReference type="Pfam" id="PF07202">
    <property type="entry name" value="Tcp10_C"/>
    <property type="match status" value="4"/>
</dbReference>
<sequence>MDQFETIKAQELNHAEYRRGQIPVLQKENVESDKYLATTRITGENGNSEEIQILKEQIAGLQEEFRRNESHWHAAHGQLKSQIEMLAKQNLELRGELQVSKHQRLEAEKKSRVVDFRSRTSETPVSEAILTGLSSLAKLEESPLRGSHKSRSSTPMGRRTPLEKQHPRDANIKAAKSALEKTESLKSVTREQREKIPSDRLHSRSATPAGRRTPHAGRSTPFEPDKVTHRPSYTEPRAYGWKSLVPVSHPNVFKDINSSSYVKDRYSSNSGSSEDMPVLHSQYDNVCSSASCSNNKEAQEKENLSFKKAQKSLKPLTKTTSLTASRKNGITSSTSTTPTGGSQNFLDAEAKSLLPKSALSRRPSLYEERKKNDEEVREKIEYPDGKVEEVLTDGRRVITFRNGTKKEISADKRMTVVSFFNGDVKKIMPDQRVIYFYADAQTTHTTYPTGLEVLQFPNNQIEKNHPDGTKEIVFPDQTVKRLCNDGLEETIFADGTLVKVEKNGDKMVIFSNGQKEIHTAQFKRREYLDGTIKTVYSNGRQETKYSFGRVRIKDEKGNIILDKK</sequence>
<feature type="compositionally biased region" description="Basic and acidic residues" evidence="3">
    <location>
        <begin position="160"/>
        <end position="171"/>
    </location>
</feature>
<name>A0A7M4G2M5_CROPO</name>
<feature type="domain" description="Centromere protein J C-terminal" evidence="4">
    <location>
        <begin position="448"/>
        <end position="480"/>
    </location>
</feature>
<dbReference type="PANTHER" id="PTHR10331">
    <property type="entry name" value="T COMPLEX PROTEIN 10"/>
    <property type="match status" value="1"/>
</dbReference>
<dbReference type="InterPro" id="IPR047002">
    <property type="entry name" value="Tcp10_C_sf"/>
</dbReference>
<feature type="compositionally biased region" description="Basic and acidic residues" evidence="3">
    <location>
        <begin position="178"/>
        <end position="202"/>
    </location>
</feature>
<evidence type="ECO:0000259" key="4">
    <source>
        <dbReference type="Pfam" id="PF07202"/>
    </source>
</evidence>
<dbReference type="InterPro" id="IPR026581">
    <property type="entry name" value="TCP10L/CENPJ"/>
</dbReference>
<evidence type="ECO:0000256" key="2">
    <source>
        <dbReference type="SAM" id="Coils"/>
    </source>
</evidence>
<organism evidence="5 6">
    <name type="scientific">Crocodylus porosus</name>
    <name type="common">Saltwater crocodile</name>
    <name type="synonym">Estuarine crocodile</name>
    <dbReference type="NCBI Taxonomy" id="8502"/>
    <lineage>
        <taxon>Eukaryota</taxon>
        <taxon>Metazoa</taxon>
        <taxon>Chordata</taxon>
        <taxon>Craniata</taxon>
        <taxon>Vertebrata</taxon>
        <taxon>Euteleostomi</taxon>
        <taxon>Archelosauria</taxon>
        <taxon>Archosauria</taxon>
        <taxon>Crocodylia</taxon>
        <taxon>Longirostres</taxon>
        <taxon>Crocodylidae</taxon>
        <taxon>Crocodylus</taxon>
    </lineage>
</organism>
<evidence type="ECO:0000313" key="5">
    <source>
        <dbReference type="Ensembl" id="ENSCPRP00005025204.1"/>
    </source>
</evidence>
<dbReference type="GeneTree" id="ENSGT00530000063927"/>
<dbReference type="Gene3D" id="2.60.450.20">
    <property type="match status" value="1"/>
</dbReference>
<dbReference type="Ensembl" id="ENSCPRT00005029411.1">
    <property type="protein sequence ID" value="ENSCPRP00005025204.1"/>
    <property type="gene ID" value="ENSCPRG00005017477.1"/>
</dbReference>
<proteinExistence type="inferred from homology"/>
<dbReference type="AlphaFoldDB" id="A0A7M4G2M5"/>
<protein>
    <recommendedName>
        <fullName evidence="4">Centromere protein J C-terminal domain-containing protein</fullName>
    </recommendedName>
</protein>
<feature type="region of interest" description="Disordered" evidence="3">
    <location>
        <begin position="317"/>
        <end position="344"/>
    </location>
</feature>
<evidence type="ECO:0000256" key="1">
    <source>
        <dbReference type="ARBA" id="ARBA00005627"/>
    </source>
</evidence>
<keyword evidence="2" id="KW-0175">Coiled coil</keyword>
<feature type="domain" description="Centromere protein J C-terminal" evidence="4">
    <location>
        <begin position="484"/>
        <end position="518"/>
    </location>
</feature>
<dbReference type="GO" id="GO:0015631">
    <property type="term" value="F:tubulin binding"/>
    <property type="evidence" value="ECO:0007669"/>
    <property type="project" value="TreeGrafter"/>
</dbReference>
<reference evidence="5" key="2">
    <citation type="submission" date="2025-09" db="UniProtKB">
        <authorList>
            <consortium name="Ensembl"/>
        </authorList>
    </citation>
    <scope>IDENTIFICATION</scope>
</reference>
<dbReference type="InterPro" id="IPR009852">
    <property type="entry name" value="CENPJ_C_dom"/>
</dbReference>
<reference evidence="5" key="1">
    <citation type="submission" date="2025-08" db="UniProtKB">
        <authorList>
            <consortium name="Ensembl"/>
        </authorList>
    </citation>
    <scope>IDENTIFICATION</scope>
</reference>
<evidence type="ECO:0000256" key="3">
    <source>
        <dbReference type="SAM" id="MobiDB-lite"/>
    </source>
</evidence>
<feature type="region of interest" description="Disordered" evidence="3">
    <location>
        <begin position="140"/>
        <end position="233"/>
    </location>
</feature>
<evidence type="ECO:0000313" key="6">
    <source>
        <dbReference type="Proteomes" id="UP000594220"/>
    </source>
</evidence>
<keyword evidence="6" id="KW-1185">Reference proteome</keyword>
<dbReference type="GO" id="GO:0005814">
    <property type="term" value="C:centriole"/>
    <property type="evidence" value="ECO:0007669"/>
    <property type="project" value="TreeGrafter"/>
</dbReference>
<dbReference type="PANTHER" id="PTHR10331:SF25">
    <property type="entry name" value="T-COMPLEX PROTEIN 10A-RELATED"/>
    <property type="match status" value="1"/>
</dbReference>
<feature type="compositionally biased region" description="Low complexity" evidence="3">
    <location>
        <begin position="317"/>
        <end position="342"/>
    </location>
</feature>
<accession>A0A7M4G2M5</accession>
<feature type="domain" description="Centromere protein J C-terminal" evidence="4">
    <location>
        <begin position="375"/>
        <end position="408"/>
    </location>
</feature>
<dbReference type="GO" id="GO:0060271">
    <property type="term" value="P:cilium assembly"/>
    <property type="evidence" value="ECO:0007669"/>
    <property type="project" value="TreeGrafter"/>
</dbReference>